<dbReference type="InterPro" id="IPR001623">
    <property type="entry name" value="DnaJ_domain"/>
</dbReference>
<comment type="similarity">
    <text evidence="1">Belongs to the DPH4 family.</text>
</comment>
<name>A0AAV7JCR6_9METZ</name>
<dbReference type="InterPro" id="IPR036869">
    <property type="entry name" value="J_dom_sf"/>
</dbReference>
<dbReference type="Pfam" id="PF05207">
    <property type="entry name" value="Zn_ribbon_CSL"/>
    <property type="match status" value="1"/>
</dbReference>
<proteinExistence type="inferred from homology"/>
<evidence type="ECO:0000259" key="6">
    <source>
        <dbReference type="PROSITE" id="PS51074"/>
    </source>
</evidence>
<dbReference type="PANTHER" id="PTHR45255">
    <property type="entry name" value="DNAJ HOMOLOG SUBFAMILY C MEMBER 24"/>
    <property type="match status" value="1"/>
</dbReference>
<accession>A0AAV7JCR6</accession>
<keyword evidence="2" id="KW-0479">Metal-binding</keyword>
<dbReference type="InterPro" id="IPR007872">
    <property type="entry name" value="DPH_MB_dom"/>
</dbReference>
<evidence type="ECO:0000256" key="4">
    <source>
        <dbReference type="ARBA" id="ARBA00023004"/>
    </source>
</evidence>
<comment type="caution">
    <text evidence="7">The sequence shown here is derived from an EMBL/GenBank/DDBJ whole genome shotgun (WGS) entry which is preliminary data.</text>
</comment>
<evidence type="ECO:0000256" key="3">
    <source>
        <dbReference type="ARBA" id="ARBA00022833"/>
    </source>
</evidence>
<dbReference type="SUPFAM" id="SSF144217">
    <property type="entry name" value="CSL zinc finger"/>
    <property type="match status" value="1"/>
</dbReference>
<dbReference type="GO" id="GO:0008198">
    <property type="term" value="F:ferrous iron binding"/>
    <property type="evidence" value="ECO:0007669"/>
    <property type="project" value="TreeGrafter"/>
</dbReference>
<keyword evidence="3" id="KW-0862">Zinc</keyword>
<dbReference type="SMART" id="SM00271">
    <property type="entry name" value="DnaJ"/>
    <property type="match status" value="1"/>
</dbReference>
<evidence type="ECO:0000256" key="1">
    <source>
        <dbReference type="ARBA" id="ARBA00006169"/>
    </source>
</evidence>
<evidence type="ECO:0000256" key="2">
    <source>
        <dbReference type="ARBA" id="ARBA00022723"/>
    </source>
</evidence>
<dbReference type="InterPro" id="IPR036671">
    <property type="entry name" value="DPH_MB_sf"/>
</dbReference>
<feature type="domain" description="DPH-type MB" evidence="6">
    <location>
        <begin position="71"/>
        <end position="129"/>
    </location>
</feature>
<keyword evidence="4" id="KW-0408">Iron</keyword>
<dbReference type="CDD" id="cd06257">
    <property type="entry name" value="DnaJ"/>
    <property type="match status" value="1"/>
</dbReference>
<dbReference type="PROSITE" id="PS51074">
    <property type="entry name" value="DPH_MB"/>
    <property type="match status" value="1"/>
</dbReference>
<evidence type="ECO:0000313" key="7">
    <source>
        <dbReference type="EMBL" id="KAI6646510.1"/>
    </source>
</evidence>
<dbReference type="SUPFAM" id="SSF46565">
    <property type="entry name" value="Chaperone J-domain"/>
    <property type="match status" value="1"/>
</dbReference>
<dbReference type="Gene3D" id="1.10.287.110">
    <property type="entry name" value="DnaJ domain"/>
    <property type="match status" value="1"/>
</dbReference>
<sequence length="131" mass="14872">MSNPYHVLGISILSDTDRVKRAYKQLVLRSHPDKYPKSTNFLEIQQAYEILIDPIKKSIIDRQLQTPHAACQETIKISDMECLETGEGYTYPCRCGGEYVLEADDVTGVDEELIIPCTTCTLMLRVQIFVS</sequence>
<keyword evidence="8" id="KW-1185">Reference proteome</keyword>
<dbReference type="PANTHER" id="PTHR45255:SF1">
    <property type="entry name" value="DNAJ HOMOLOG SUBFAMILY C MEMBER 24"/>
    <property type="match status" value="1"/>
</dbReference>
<dbReference type="Proteomes" id="UP001165289">
    <property type="component" value="Unassembled WGS sequence"/>
</dbReference>
<dbReference type="EMBL" id="JAKMXF010000354">
    <property type="protein sequence ID" value="KAI6646510.1"/>
    <property type="molecule type" value="Genomic_DNA"/>
</dbReference>
<dbReference type="PRINTS" id="PR00625">
    <property type="entry name" value="JDOMAIN"/>
</dbReference>
<dbReference type="Pfam" id="PF00226">
    <property type="entry name" value="DnaJ"/>
    <property type="match status" value="1"/>
</dbReference>
<dbReference type="Gene3D" id="3.10.660.10">
    <property type="entry name" value="DPH Zinc finger"/>
    <property type="match status" value="1"/>
</dbReference>
<evidence type="ECO:0000259" key="5">
    <source>
        <dbReference type="PROSITE" id="PS50076"/>
    </source>
</evidence>
<feature type="domain" description="J" evidence="5">
    <location>
        <begin position="3"/>
        <end position="64"/>
    </location>
</feature>
<dbReference type="AlphaFoldDB" id="A0AAV7JCR6"/>
<organism evidence="7 8">
    <name type="scientific">Oopsacas minuta</name>
    <dbReference type="NCBI Taxonomy" id="111878"/>
    <lineage>
        <taxon>Eukaryota</taxon>
        <taxon>Metazoa</taxon>
        <taxon>Porifera</taxon>
        <taxon>Hexactinellida</taxon>
        <taxon>Hexasterophora</taxon>
        <taxon>Lyssacinosida</taxon>
        <taxon>Leucopsacidae</taxon>
        <taxon>Oopsacas</taxon>
    </lineage>
</organism>
<gene>
    <name evidence="7" type="ORF">LOD99_12631</name>
</gene>
<reference evidence="7 8" key="1">
    <citation type="journal article" date="2023" name="BMC Biol.">
        <title>The compact genome of the sponge Oopsacas minuta (Hexactinellida) is lacking key metazoan core genes.</title>
        <authorList>
            <person name="Santini S."/>
            <person name="Schenkelaars Q."/>
            <person name="Jourda C."/>
            <person name="Duchesne M."/>
            <person name="Belahbib H."/>
            <person name="Rocher C."/>
            <person name="Selva M."/>
            <person name="Riesgo A."/>
            <person name="Vervoort M."/>
            <person name="Leys S.P."/>
            <person name="Kodjabachian L."/>
            <person name="Le Bivic A."/>
            <person name="Borchiellini C."/>
            <person name="Claverie J.M."/>
            <person name="Renard E."/>
        </authorList>
    </citation>
    <scope>NUCLEOTIDE SEQUENCE [LARGE SCALE GENOMIC DNA]</scope>
    <source>
        <strain evidence="7">SPO-2</strain>
    </source>
</reference>
<evidence type="ECO:0000313" key="8">
    <source>
        <dbReference type="Proteomes" id="UP001165289"/>
    </source>
</evidence>
<dbReference type="PROSITE" id="PS50076">
    <property type="entry name" value="DNAJ_2"/>
    <property type="match status" value="1"/>
</dbReference>
<protein>
    <submittedName>
        <fullName evidence="7">DPH4-like</fullName>
    </submittedName>
</protein>
<dbReference type="GO" id="GO:0001671">
    <property type="term" value="F:ATPase activator activity"/>
    <property type="evidence" value="ECO:0007669"/>
    <property type="project" value="TreeGrafter"/>
</dbReference>